<organism evidence="4 5">
    <name type="scientific">Candidatus Merdivicinus excrementipullorum</name>
    <dbReference type="NCBI Taxonomy" id="2840867"/>
    <lineage>
        <taxon>Bacteria</taxon>
        <taxon>Bacillati</taxon>
        <taxon>Bacillota</taxon>
        <taxon>Clostridia</taxon>
        <taxon>Eubacteriales</taxon>
        <taxon>Oscillospiraceae</taxon>
        <taxon>Oscillospiraceae incertae sedis</taxon>
        <taxon>Candidatus Merdivicinus</taxon>
    </lineage>
</organism>
<feature type="domain" description="N-acetyltransferase" evidence="3">
    <location>
        <begin position="5"/>
        <end position="152"/>
    </location>
</feature>
<dbReference type="EMBL" id="DVJP01000009">
    <property type="protein sequence ID" value="HIS75285.1"/>
    <property type="molecule type" value="Genomic_DNA"/>
</dbReference>
<evidence type="ECO:0000259" key="3">
    <source>
        <dbReference type="PROSITE" id="PS51186"/>
    </source>
</evidence>
<dbReference type="InterPro" id="IPR016181">
    <property type="entry name" value="Acyl_CoA_acyltransferase"/>
</dbReference>
<keyword evidence="2" id="KW-0012">Acyltransferase</keyword>
<evidence type="ECO:0000313" key="4">
    <source>
        <dbReference type="EMBL" id="HIS75285.1"/>
    </source>
</evidence>
<dbReference type="InterPro" id="IPR050832">
    <property type="entry name" value="Bact_Acetyltransf"/>
</dbReference>
<dbReference type="AlphaFoldDB" id="A0A9D1FLB2"/>
<dbReference type="PANTHER" id="PTHR43877">
    <property type="entry name" value="AMINOALKYLPHOSPHONATE N-ACETYLTRANSFERASE-RELATED-RELATED"/>
    <property type="match status" value="1"/>
</dbReference>
<dbReference type="Pfam" id="PF00583">
    <property type="entry name" value="Acetyltransf_1"/>
    <property type="match status" value="1"/>
</dbReference>
<name>A0A9D1FLB2_9FIRM</name>
<dbReference type="PROSITE" id="PS51186">
    <property type="entry name" value="GNAT"/>
    <property type="match status" value="1"/>
</dbReference>
<evidence type="ECO:0000256" key="2">
    <source>
        <dbReference type="ARBA" id="ARBA00023315"/>
    </source>
</evidence>
<evidence type="ECO:0000313" key="5">
    <source>
        <dbReference type="Proteomes" id="UP000824002"/>
    </source>
</evidence>
<dbReference type="SUPFAM" id="SSF55729">
    <property type="entry name" value="Acyl-CoA N-acyltransferases (Nat)"/>
    <property type="match status" value="1"/>
</dbReference>
<sequence length="152" mass="17498">MADSLEIRRFRPDDRERVNGFFDSLGFDARMFFNRLDGNRQNALRYFDGTLENTIQWMACDGDIMAGYVFLWDVDSSVVWFGIAVADAYQRRGLGWRLAQTAISWAKEHGKGGVLLTTHAANFKAQALYEKCGFRRIGTAFDGEWLYLLRFS</sequence>
<protein>
    <submittedName>
        <fullName evidence="4">GNAT family N-acetyltransferase</fullName>
    </submittedName>
</protein>
<reference evidence="4" key="1">
    <citation type="submission" date="2020-10" db="EMBL/GenBank/DDBJ databases">
        <authorList>
            <person name="Gilroy R."/>
        </authorList>
    </citation>
    <scope>NUCLEOTIDE SEQUENCE</scope>
    <source>
        <strain evidence="4">CHK199-13235</strain>
    </source>
</reference>
<proteinExistence type="predicted"/>
<dbReference type="GO" id="GO:0016747">
    <property type="term" value="F:acyltransferase activity, transferring groups other than amino-acyl groups"/>
    <property type="evidence" value="ECO:0007669"/>
    <property type="project" value="InterPro"/>
</dbReference>
<comment type="caution">
    <text evidence="4">The sequence shown here is derived from an EMBL/GenBank/DDBJ whole genome shotgun (WGS) entry which is preliminary data.</text>
</comment>
<gene>
    <name evidence="4" type="ORF">IAB51_00600</name>
</gene>
<dbReference type="Gene3D" id="3.40.630.30">
    <property type="match status" value="1"/>
</dbReference>
<keyword evidence="1" id="KW-0808">Transferase</keyword>
<evidence type="ECO:0000256" key="1">
    <source>
        <dbReference type="ARBA" id="ARBA00022679"/>
    </source>
</evidence>
<dbReference type="PANTHER" id="PTHR43877:SF1">
    <property type="entry name" value="ACETYLTRANSFERASE"/>
    <property type="match status" value="1"/>
</dbReference>
<dbReference type="InterPro" id="IPR000182">
    <property type="entry name" value="GNAT_dom"/>
</dbReference>
<accession>A0A9D1FLB2</accession>
<reference evidence="4" key="2">
    <citation type="journal article" date="2021" name="PeerJ">
        <title>Extensive microbial diversity within the chicken gut microbiome revealed by metagenomics and culture.</title>
        <authorList>
            <person name="Gilroy R."/>
            <person name="Ravi A."/>
            <person name="Getino M."/>
            <person name="Pursley I."/>
            <person name="Horton D.L."/>
            <person name="Alikhan N.F."/>
            <person name="Baker D."/>
            <person name="Gharbi K."/>
            <person name="Hall N."/>
            <person name="Watson M."/>
            <person name="Adriaenssens E.M."/>
            <person name="Foster-Nyarko E."/>
            <person name="Jarju S."/>
            <person name="Secka A."/>
            <person name="Antonio M."/>
            <person name="Oren A."/>
            <person name="Chaudhuri R.R."/>
            <person name="La Ragione R."/>
            <person name="Hildebrand F."/>
            <person name="Pallen M.J."/>
        </authorList>
    </citation>
    <scope>NUCLEOTIDE SEQUENCE</scope>
    <source>
        <strain evidence="4">CHK199-13235</strain>
    </source>
</reference>
<dbReference type="Proteomes" id="UP000824002">
    <property type="component" value="Unassembled WGS sequence"/>
</dbReference>
<dbReference type="CDD" id="cd04301">
    <property type="entry name" value="NAT_SF"/>
    <property type="match status" value="1"/>
</dbReference>